<evidence type="ECO:0000313" key="3">
    <source>
        <dbReference type="WBParaSite" id="SCUD_0000481101-mRNA-1"/>
    </source>
</evidence>
<keyword evidence="2" id="KW-1185">Reference proteome</keyword>
<evidence type="ECO:0000313" key="1">
    <source>
        <dbReference type="EMBL" id="VDO91042.1"/>
    </source>
</evidence>
<dbReference type="EMBL" id="UZAK01006840">
    <property type="protein sequence ID" value="VDO91042.1"/>
    <property type="molecule type" value="Genomic_DNA"/>
</dbReference>
<sequence length="36" mass="4100">MGSWISIVISSYATIFLGDLAWRAPFIFVGKYMPFN</sequence>
<reference evidence="1 2" key="2">
    <citation type="submission" date="2018-11" db="EMBL/GenBank/DDBJ databases">
        <authorList>
            <consortium name="Pathogen Informatics"/>
        </authorList>
    </citation>
    <scope>NUCLEOTIDE SEQUENCE [LARGE SCALE GENOMIC DNA]</scope>
    <source>
        <strain evidence="1">Dakar</strain>
        <strain evidence="2">Dakar, Senegal</strain>
    </source>
</reference>
<proteinExistence type="predicted"/>
<dbReference type="Proteomes" id="UP000279833">
    <property type="component" value="Unassembled WGS sequence"/>
</dbReference>
<protein>
    <submittedName>
        <fullName evidence="3">MFS domain-containing protein</fullName>
    </submittedName>
</protein>
<evidence type="ECO:0000313" key="2">
    <source>
        <dbReference type="Proteomes" id="UP000279833"/>
    </source>
</evidence>
<dbReference type="WBParaSite" id="SCUD_0000481101-mRNA-1">
    <property type="protein sequence ID" value="SCUD_0000481101-mRNA-1"/>
    <property type="gene ID" value="SCUD_0000481101"/>
</dbReference>
<organism evidence="3">
    <name type="scientific">Schistosoma curassoni</name>
    <dbReference type="NCBI Taxonomy" id="6186"/>
    <lineage>
        <taxon>Eukaryota</taxon>
        <taxon>Metazoa</taxon>
        <taxon>Spiralia</taxon>
        <taxon>Lophotrochozoa</taxon>
        <taxon>Platyhelminthes</taxon>
        <taxon>Trematoda</taxon>
        <taxon>Digenea</taxon>
        <taxon>Strigeidida</taxon>
        <taxon>Schistosomatoidea</taxon>
        <taxon>Schistosomatidae</taxon>
        <taxon>Schistosoma</taxon>
    </lineage>
</organism>
<name>A0A183JQ24_9TREM</name>
<gene>
    <name evidence="1" type="ORF">SCUD_LOCUS4811</name>
</gene>
<dbReference type="AlphaFoldDB" id="A0A183JQ24"/>
<accession>A0A183JQ24</accession>
<reference evidence="3" key="1">
    <citation type="submission" date="2016-06" db="UniProtKB">
        <authorList>
            <consortium name="WormBaseParasite"/>
        </authorList>
    </citation>
    <scope>IDENTIFICATION</scope>
</reference>